<accession>A0A6J5RDW0</accession>
<name>A0A6J5RDW0_9CAUD</name>
<organism evidence="1">
    <name type="scientific">uncultured Caudovirales phage</name>
    <dbReference type="NCBI Taxonomy" id="2100421"/>
    <lineage>
        <taxon>Viruses</taxon>
        <taxon>Duplodnaviria</taxon>
        <taxon>Heunggongvirae</taxon>
        <taxon>Uroviricota</taxon>
        <taxon>Caudoviricetes</taxon>
        <taxon>Peduoviridae</taxon>
        <taxon>Maltschvirus</taxon>
        <taxon>Maltschvirus maltsch</taxon>
    </lineage>
</organism>
<dbReference type="EMBL" id="LR797181">
    <property type="protein sequence ID" value="CAB4192656.1"/>
    <property type="molecule type" value="Genomic_DNA"/>
</dbReference>
<gene>
    <name evidence="1" type="ORF">UFOVP1244_56</name>
</gene>
<proteinExistence type="predicted"/>
<sequence length="51" mass="5575">MPSKSPKQARFFAAAAHNPAFAKKAGVSTKVAKEFNEEDKGTGILKKKRKK</sequence>
<protein>
    <submittedName>
        <fullName evidence="1">Uncharacterized protein</fullName>
    </submittedName>
</protein>
<evidence type="ECO:0000313" key="1">
    <source>
        <dbReference type="EMBL" id="CAB4192656.1"/>
    </source>
</evidence>
<reference evidence="1" key="1">
    <citation type="submission" date="2020-05" db="EMBL/GenBank/DDBJ databases">
        <authorList>
            <person name="Chiriac C."/>
            <person name="Salcher M."/>
            <person name="Ghai R."/>
            <person name="Kavagutti S V."/>
        </authorList>
    </citation>
    <scope>NUCLEOTIDE SEQUENCE</scope>
</reference>